<comment type="function">
    <text evidence="7">Functions as a peptidoglycan terminase that cleaves nascent peptidoglycan strands endolytically to terminate their elongation.</text>
</comment>
<dbReference type="Gene3D" id="3.30.1490.480">
    <property type="entry name" value="Endolytic murein transglycosylase"/>
    <property type="match status" value="1"/>
</dbReference>
<dbReference type="GO" id="GO:0009252">
    <property type="term" value="P:peptidoglycan biosynthetic process"/>
    <property type="evidence" value="ECO:0007669"/>
    <property type="project" value="UniProtKB-UniRule"/>
</dbReference>
<name>A0A2W7MPR1_9BACI</name>
<comment type="subcellular location">
    <subcellularLocation>
        <location evidence="7">Cell membrane</location>
        <topology evidence="7">Single-pass membrane protein</topology>
    </subcellularLocation>
</comment>
<keyword evidence="1 7" id="KW-1003">Cell membrane</keyword>
<evidence type="ECO:0000256" key="3">
    <source>
        <dbReference type="ARBA" id="ARBA00022989"/>
    </source>
</evidence>
<comment type="caution">
    <text evidence="8">The sequence shown here is derived from an EMBL/GenBank/DDBJ whole genome shotgun (WGS) entry which is preliminary data.</text>
</comment>
<evidence type="ECO:0000313" key="9">
    <source>
        <dbReference type="Proteomes" id="UP000248646"/>
    </source>
</evidence>
<evidence type="ECO:0000256" key="4">
    <source>
        <dbReference type="ARBA" id="ARBA00023136"/>
    </source>
</evidence>
<feature type="transmembrane region" description="Helical" evidence="7">
    <location>
        <begin position="27"/>
        <end position="47"/>
    </location>
</feature>
<evidence type="ECO:0000256" key="7">
    <source>
        <dbReference type="HAMAP-Rule" id="MF_02065"/>
    </source>
</evidence>
<evidence type="ECO:0000256" key="6">
    <source>
        <dbReference type="ARBA" id="ARBA00023316"/>
    </source>
</evidence>
<evidence type="ECO:0000256" key="2">
    <source>
        <dbReference type="ARBA" id="ARBA00022692"/>
    </source>
</evidence>
<reference evidence="8 9" key="1">
    <citation type="submission" date="2018-06" db="EMBL/GenBank/DDBJ databases">
        <title>Genomic Encyclopedia of Type Strains, Phase IV (KMG-IV): sequencing the most valuable type-strain genomes for metagenomic binning, comparative biology and taxonomic classification.</title>
        <authorList>
            <person name="Goeker M."/>
        </authorList>
    </citation>
    <scope>NUCLEOTIDE SEQUENCE [LARGE SCALE GENOMIC DNA]</scope>
    <source>
        <strain evidence="8 9">DSM 5</strain>
    </source>
</reference>
<dbReference type="InterPro" id="IPR003770">
    <property type="entry name" value="MLTG-like"/>
</dbReference>
<dbReference type="EC" id="4.2.2.29" evidence="7"/>
<dbReference type="Gene3D" id="3.30.160.60">
    <property type="entry name" value="Classic Zinc Finger"/>
    <property type="match status" value="1"/>
</dbReference>
<keyword evidence="4 7" id="KW-0472">Membrane</keyword>
<dbReference type="CDD" id="cd08010">
    <property type="entry name" value="MltG_like"/>
    <property type="match status" value="1"/>
</dbReference>
<organism evidence="8 9">
    <name type="scientific">Psychrobacillus insolitus</name>
    <dbReference type="NCBI Taxonomy" id="1461"/>
    <lineage>
        <taxon>Bacteria</taxon>
        <taxon>Bacillati</taxon>
        <taxon>Bacillota</taxon>
        <taxon>Bacilli</taxon>
        <taxon>Bacillales</taxon>
        <taxon>Bacillaceae</taxon>
        <taxon>Psychrobacillus</taxon>
    </lineage>
</organism>
<dbReference type="GO" id="GO:0071555">
    <property type="term" value="P:cell wall organization"/>
    <property type="evidence" value="ECO:0007669"/>
    <property type="project" value="UniProtKB-KW"/>
</dbReference>
<keyword evidence="9" id="KW-1185">Reference proteome</keyword>
<gene>
    <name evidence="7" type="primary">mltG</name>
    <name evidence="8" type="ORF">C7437_101243</name>
</gene>
<proteinExistence type="inferred from homology"/>
<protein>
    <recommendedName>
        <fullName evidence="7">Endolytic murein transglycosylase</fullName>
        <ecNumber evidence="7">4.2.2.29</ecNumber>
    </recommendedName>
    <alternativeName>
        <fullName evidence="7">Peptidoglycan lytic transglycosylase</fullName>
    </alternativeName>
    <alternativeName>
        <fullName evidence="7">Peptidoglycan polymerization terminase</fullName>
    </alternativeName>
</protein>
<comment type="similarity">
    <text evidence="7">Belongs to the transglycosylase MltG family.</text>
</comment>
<dbReference type="Pfam" id="PF02618">
    <property type="entry name" value="YceG"/>
    <property type="match status" value="1"/>
</dbReference>
<dbReference type="GO" id="GO:0008932">
    <property type="term" value="F:lytic endotransglycosylase activity"/>
    <property type="evidence" value="ECO:0007669"/>
    <property type="project" value="UniProtKB-UniRule"/>
</dbReference>
<evidence type="ECO:0000313" key="8">
    <source>
        <dbReference type="EMBL" id="PZX07134.1"/>
    </source>
</evidence>
<evidence type="ECO:0000256" key="5">
    <source>
        <dbReference type="ARBA" id="ARBA00023239"/>
    </source>
</evidence>
<accession>A0A2W7MPR1</accession>
<sequence length="373" mass="42076">MENESKKEIMFKRMKEKKKEVKTVRKIVSIIVLVVLLIAGIASYFAYSYVKSALEPLNPESEEIIAVQVPIGSGLDTISTALEQNGVIKNAKIFKYYAKFNNESNFQAGDYTLTQAMTLDEIIQTLKTGKLYREPVFSMTVPEGLTLGEIGNVVEKATVHTSEDFLTLVTTDAFVDKMMVKYPKLLTAEIKAENVKYALEGYLYPATYPFYEDNPSLEVIVETMLTAMESNVSSYYELLAEDGKSVHWLVTFASLLEEEATATTDRKTIASVFYNRIEEGMPLQTDPTVLYALGSHKDRVLFEDLEVDNPYNTYQNKGLPPGPIANAGQSSFEAVLNPTDSKYFYFLADKKGTNHFSKTYDEHLQKIDEFLKK</sequence>
<keyword evidence="2 7" id="KW-0812">Transmembrane</keyword>
<dbReference type="AlphaFoldDB" id="A0A2W7MPR1"/>
<comment type="catalytic activity">
    <reaction evidence="7">
        <text>a peptidoglycan chain = a peptidoglycan chain with N-acetyl-1,6-anhydromuramyl-[peptide] at the reducing end + a peptidoglycan chain with N-acetylglucosamine at the non-reducing end.</text>
        <dbReference type="EC" id="4.2.2.29"/>
    </reaction>
</comment>
<feature type="site" description="Important for catalytic activity" evidence="7">
    <location>
        <position position="259"/>
    </location>
</feature>
<dbReference type="RefSeq" id="WP_111437822.1">
    <property type="nucleotide sequence ID" value="NZ_QKZI01000001.1"/>
</dbReference>
<dbReference type="EMBL" id="QKZI01000001">
    <property type="protein sequence ID" value="PZX07134.1"/>
    <property type="molecule type" value="Genomic_DNA"/>
</dbReference>
<dbReference type="OrthoDB" id="9814591at2"/>
<dbReference type="Proteomes" id="UP000248646">
    <property type="component" value="Unassembled WGS sequence"/>
</dbReference>
<dbReference type="PANTHER" id="PTHR30518:SF2">
    <property type="entry name" value="ENDOLYTIC MUREIN TRANSGLYCOSYLASE"/>
    <property type="match status" value="1"/>
</dbReference>
<dbReference type="PANTHER" id="PTHR30518">
    <property type="entry name" value="ENDOLYTIC MUREIN TRANSGLYCOSYLASE"/>
    <property type="match status" value="1"/>
</dbReference>
<dbReference type="NCBIfam" id="TIGR00247">
    <property type="entry name" value="endolytic transglycosylase MltG"/>
    <property type="match status" value="1"/>
</dbReference>
<keyword evidence="5 7" id="KW-0456">Lyase</keyword>
<dbReference type="HAMAP" id="MF_02065">
    <property type="entry name" value="MltG"/>
    <property type="match status" value="1"/>
</dbReference>
<keyword evidence="3 7" id="KW-1133">Transmembrane helix</keyword>
<dbReference type="GO" id="GO:0005886">
    <property type="term" value="C:plasma membrane"/>
    <property type="evidence" value="ECO:0007669"/>
    <property type="project" value="UniProtKB-SubCell"/>
</dbReference>
<evidence type="ECO:0000256" key="1">
    <source>
        <dbReference type="ARBA" id="ARBA00022475"/>
    </source>
</evidence>
<keyword evidence="6 7" id="KW-0961">Cell wall biogenesis/degradation</keyword>